<protein>
    <recommendedName>
        <fullName evidence="3">Pentapeptide repeat-containing protein</fullName>
    </recommendedName>
</protein>
<dbReference type="RefSeq" id="WP_184167437.1">
    <property type="nucleotide sequence ID" value="NZ_JACHLD010000009.1"/>
</dbReference>
<proteinExistence type="predicted"/>
<gene>
    <name evidence="1" type="ORF">HNP37_004461</name>
</gene>
<dbReference type="EMBL" id="JACHLD010000009">
    <property type="protein sequence ID" value="MBB4804374.1"/>
    <property type="molecule type" value="Genomic_DNA"/>
</dbReference>
<evidence type="ECO:0000313" key="1">
    <source>
        <dbReference type="EMBL" id="MBB4804374.1"/>
    </source>
</evidence>
<accession>A0A7W7J176</accession>
<dbReference type="AlphaFoldDB" id="A0A7W7J176"/>
<evidence type="ECO:0008006" key="3">
    <source>
        <dbReference type="Google" id="ProtNLM"/>
    </source>
</evidence>
<comment type="caution">
    <text evidence="1">The sequence shown here is derived from an EMBL/GenBank/DDBJ whole genome shotgun (WGS) entry which is preliminary data.</text>
</comment>
<name>A0A7W7J176_9FLAO</name>
<sequence length="187" mass="21623">MDLDNVFSDFRSEVQQIIRDYWINIDSFTINCDRSITVDGNVKFAECMDNLTELPLKFDKVNGNFDCSKLSLRTLKGSPKYVGGTFNCSFNDLNSLENLPKKAKRFIFDNHTKSLFTGDINSDFEEVILLQLTDQRDEILPEQISQNANHLDVIFKYQNFFTVWNDSNTFDLEAFNSLITEIEDGLK</sequence>
<dbReference type="Proteomes" id="UP000561681">
    <property type="component" value="Unassembled WGS sequence"/>
</dbReference>
<evidence type="ECO:0000313" key="2">
    <source>
        <dbReference type="Proteomes" id="UP000561681"/>
    </source>
</evidence>
<organism evidence="1 2">
    <name type="scientific">Flavobacterium nitrogenifigens</name>
    <dbReference type="NCBI Taxonomy" id="1617283"/>
    <lineage>
        <taxon>Bacteria</taxon>
        <taxon>Pseudomonadati</taxon>
        <taxon>Bacteroidota</taxon>
        <taxon>Flavobacteriia</taxon>
        <taxon>Flavobacteriales</taxon>
        <taxon>Flavobacteriaceae</taxon>
        <taxon>Flavobacterium</taxon>
    </lineage>
</organism>
<reference evidence="1 2" key="1">
    <citation type="submission" date="2020-08" db="EMBL/GenBank/DDBJ databases">
        <title>Functional genomics of gut bacteria from endangered species of beetles.</title>
        <authorList>
            <person name="Carlos-Shanley C."/>
        </authorList>
    </citation>
    <scope>NUCLEOTIDE SEQUENCE [LARGE SCALE GENOMIC DNA]</scope>
    <source>
        <strain evidence="1 2">S00142</strain>
    </source>
</reference>
<keyword evidence="2" id="KW-1185">Reference proteome</keyword>